<reference evidence="2 3" key="1">
    <citation type="journal article" date="2021" name="Int. J. Syst. Evol. Microbiol.">
        <title>Steroidobacter gossypii sp. nov., isolated from soil of cotton cropping field.</title>
        <authorList>
            <person name="Huang R."/>
            <person name="Yang S."/>
            <person name="Zhen C."/>
            <person name="Liu W."/>
        </authorList>
    </citation>
    <scope>NUCLEOTIDE SEQUENCE [LARGE SCALE GENOMIC DNA]</scope>
    <source>
        <strain evidence="2 3">S1-65</strain>
    </source>
</reference>
<dbReference type="RefSeq" id="WP_203168877.1">
    <property type="nucleotide sequence ID" value="NZ_JAEVLS010000004.1"/>
</dbReference>
<sequence length="46" mass="5013">MDDFSSKAGLLNMFGLIQSDAHLVGPNQRRSSASDGRNERDKAVGY</sequence>
<comment type="caution">
    <text evidence="2">The sequence shown here is derived from an EMBL/GenBank/DDBJ whole genome shotgun (WGS) entry which is preliminary data.</text>
</comment>
<keyword evidence="3" id="KW-1185">Reference proteome</keyword>
<name>A0ABS1X0L4_9GAMM</name>
<dbReference type="Proteomes" id="UP000661077">
    <property type="component" value="Unassembled WGS sequence"/>
</dbReference>
<proteinExistence type="predicted"/>
<evidence type="ECO:0000313" key="3">
    <source>
        <dbReference type="Proteomes" id="UP000661077"/>
    </source>
</evidence>
<feature type="compositionally biased region" description="Basic and acidic residues" evidence="1">
    <location>
        <begin position="36"/>
        <end position="46"/>
    </location>
</feature>
<evidence type="ECO:0000256" key="1">
    <source>
        <dbReference type="SAM" id="MobiDB-lite"/>
    </source>
</evidence>
<organism evidence="2 3">
    <name type="scientific">Steroidobacter gossypii</name>
    <dbReference type="NCBI Taxonomy" id="2805490"/>
    <lineage>
        <taxon>Bacteria</taxon>
        <taxon>Pseudomonadati</taxon>
        <taxon>Pseudomonadota</taxon>
        <taxon>Gammaproteobacteria</taxon>
        <taxon>Steroidobacterales</taxon>
        <taxon>Steroidobacteraceae</taxon>
        <taxon>Steroidobacter</taxon>
    </lineage>
</organism>
<accession>A0ABS1X0L4</accession>
<dbReference type="EMBL" id="JAEVLS010000004">
    <property type="protein sequence ID" value="MBM0106762.1"/>
    <property type="molecule type" value="Genomic_DNA"/>
</dbReference>
<protein>
    <submittedName>
        <fullName evidence="2">Uncharacterized protein</fullName>
    </submittedName>
</protein>
<gene>
    <name evidence="2" type="ORF">JM946_18675</name>
</gene>
<evidence type="ECO:0000313" key="2">
    <source>
        <dbReference type="EMBL" id="MBM0106762.1"/>
    </source>
</evidence>
<feature type="region of interest" description="Disordered" evidence="1">
    <location>
        <begin position="22"/>
        <end position="46"/>
    </location>
</feature>